<dbReference type="Proteomes" id="UP001596050">
    <property type="component" value="Unassembled WGS sequence"/>
</dbReference>
<feature type="signal peptide" evidence="1">
    <location>
        <begin position="1"/>
        <end position="25"/>
    </location>
</feature>
<proteinExistence type="predicted"/>
<sequence length="398" mass="41561">MHAIRTSATRISFAVSALVIGTAIAAPASAVTRSVGAGQTYATPCKAFAAAATGDVIEIQAGTYSGDVCAIYKSNLTIRGVNGRPKIDAAGKNALGKGTWVVVGNNIKIDNVEMMGAKVTSRNGAALRLEGTNFTLTNSFLHNNENGILSGANTASAIILENNEFGHNGYGDGYTHNIYIGSVGKLTFRFNFSHDAKVGHNLKTRAHYNVIAYNRFSSLRTGETGSTAAGKPSYEINVPNGGTTYIIGNVIMQPADSNNPAMVAYGEEGVGTRKTDLYVINNTFVNDDASRGTFVMVRNAAVGAKLINNLFAGYGTVTNQTTAVKKTNYQSLALAFVDRAAYDLRPLIGTLIVNAGSSPGSSSGGLSLKASSSYKHLASGASRSTLGSLIDIGAYEVQ</sequence>
<feature type="chain" id="PRO_5046242387" description="Right handed beta helix domain-containing protein" evidence="1">
    <location>
        <begin position="26"/>
        <end position="398"/>
    </location>
</feature>
<keyword evidence="3" id="KW-1185">Reference proteome</keyword>
<evidence type="ECO:0008006" key="4">
    <source>
        <dbReference type="Google" id="ProtNLM"/>
    </source>
</evidence>
<dbReference type="InterPro" id="IPR011050">
    <property type="entry name" value="Pectin_lyase_fold/virulence"/>
</dbReference>
<evidence type="ECO:0000256" key="1">
    <source>
        <dbReference type="SAM" id="SignalP"/>
    </source>
</evidence>
<comment type="caution">
    <text evidence="2">The sequence shown here is derived from an EMBL/GenBank/DDBJ whole genome shotgun (WGS) entry which is preliminary data.</text>
</comment>
<dbReference type="RefSeq" id="WP_379785964.1">
    <property type="nucleotide sequence ID" value="NZ_JBHSMU010000016.1"/>
</dbReference>
<accession>A0ABW0LA07</accession>
<evidence type="ECO:0000313" key="3">
    <source>
        <dbReference type="Proteomes" id="UP001596050"/>
    </source>
</evidence>
<keyword evidence="1" id="KW-0732">Signal</keyword>
<reference evidence="3" key="1">
    <citation type="journal article" date="2019" name="Int. J. Syst. Evol. Microbiol.">
        <title>The Global Catalogue of Microorganisms (GCM) 10K type strain sequencing project: providing services to taxonomists for standard genome sequencing and annotation.</title>
        <authorList>
            <consortium name="The Broad Institute Genomics Platform"/>
            <consortium name="The Broad Institute Genome Sequencing Center for Infectious Disease"/>
            <person name="Wu L."/>
            <person name="Ma J."/>
        </authorList>
    </citation>
    <scope>NUCLEOTIDE SEQUENCE [LARGE SCALE GENOMIC DNA]</scope>
    <source>
        <strain evidence="3">KACC 12649</strain>
    </source>
</reference>
<organism evidence="2 3">
    <name type="scientific">Massilia niabensis</name>
    <dbReference type="NCBI Taxonomy" id="544910"/>
    <lineage>
        <taxon>Bacteria</taxon>
        <taxon>Pseudomonadati</taxon>
        <taxon>Pseudomonadota</taxon>
        <taxon>Betaproteobacteria</taxon>
        <taxon>Burkholderiales</taxon>
        <taxon>Oxalobacteraceae</taxon>
        <taxon>Telluria group</taxon>
        <taxon>Massilia</taxon>
    </lineage>
</organism>
<evidence type="ECO:0000313" key="2">
    <source>
        <dbReference type="EMBL" id="MFC5462480.1"/>
    </source>
</evidence>
<dbReference type="EMBL" id="JBHSMU010000016">
    <property type="protein sequence ID" value="MFC5462480.1"/>
    <property type="molecule type" value="Genomic_DNA"/>
</dbReference>
<dbReference type="Gene3D" id="2.160.20.10">
    <property type="entry name" value="Single-stranded right-handed beta-helix, Pectin lyase-like"/>
    <property type="match status" value="1"/>
</dbReference>
<protein>
    <recommendedName>
        <fullName evidence="4">Right handed beta helix domain-containing protein</fullName>
    </recommendedName>
</protein>
<dbReference type="SUPFAM" id="SSF51126">
    <property type="entry name" value="Pectin lyase-like"/>
    <property type="match status" value="1"/>
</dbReference>
<name>A0ABW0LA07_9BURK</name>
<dbReference type="InterPro" id="IPR012334">
    <property type="entry name" value="Pectin_lyas_fold"/>
</dbReference>
<gene>
    <name evidence="2" type="ORF">ACFPN5_21970</name>
</gene>